<accession>A0A166NYM1</accession>
<organism evidence="1 2">
    <name type="scientific">Athelia psychrophila</name>
    <dbReference type="NCBI Taxonomy" id="1759441"/>
    <lineage>
        <taxon>Eukaryota</taxon>
        <taxon>Fungi</taxon>
        <taxon>Dikarya</taxon>
        <taxon>Basidiomycota</taxon>
        <taxon>Agaricomycotina</taxon>
        <taxon>Agaricomycetes</taxon>
        <taxon>Agaricomycetidae</taxon>
        <taxon>Atheliales</taxon>
        <taxon>Atheliaceae</taxon>
        <taxon>Athelia</taxon>
    </lineage>
</organism>
<dbReference type="STRING" id="436010.A0A166NYM1"/>
<feature type="non-terminal residue" evidence="1">
    <location>
        <position position="1"/>
    </location>
</feature>
<protein>
    <submittedName>
        <fullName evidence="1">Uncharacterized protein</fullName>
    </submittedName>
</protein>
<dbReference type="AlphaFoldDB" id="A0A166NYM1"/>
<gene>
    <name evidence="1" type="ORF">FIBSPDRAFT_733867</name>
</gene>
<proteinExistence type="predicted"/>
<dbReference type="Proteomes" id="UP000076532">
    <property type="component" value="Unassembled WGS sequence"/>
</dbReference>
<name>A0A166NYM1_9AGAM</name>
<reference evidence="1 2" key="1">
    <citation type="journal article" date="2016" name="Mol. Biol. Evol.">
        <title>Comparative Genomics of Early-Diverging Mushroom-Forming Fungi Provides Insights into the Origins of Lignocellulose Decay Capabilities.</title>
        <authorList>
            <person name="Nagy L.G."/>
            <person name="Riley R."/>
            <person name="Tritt A."/>
            <person name="Adam C."/>
            <person name="Daum C."/>
            <person name="Floudas D."/>
            <person name="Sun H."/>
            <person name="Yadav J.S."/>
            <person name="Pangilinan J."/>
            <person name="Larsson K.H."/>
            <person name="Matsuura K."/>
            <person name="Barry K."/>
            <person name="Labutti K."/>
            <person name="Kuo R."/>
            <person name="Ohm R.A."/>
            <person name="Bhattacharya S.S."/>
            <person name="Shirouzu T."/>
            <person name="Yoshinaga Y."/>
            <person name="Martin F.M."/>
            <person name="Grigoriev I.V."/>
            <person name="Hibbett D.S."/>
        </authorList>
    </citation>
    <scope>NUCLEOTIDE SEQUENCE [LARGE SCALE GENOMIC DNA]</scope>
    <source>
        <strain evidence="1 2">CBS 109695</strain>
    </source>
</reference>
<dbReference type="EMBL" id="KV417520">
    <property type="protein sequence ID" value="KZP25514.1"/>
    <property type="molecule type" value="Genomic_DNA"/>
</dbReference>
<dbReference type="OrthoDB" id="3269273at2759"/>
<keyword evidence="2" id="KW-1185">Reference proteome</keyword>
<evidence type="ECO:0000313" key="2">
    <source>
        <dbReference type="Proteomes" id="UP000076532"/>
    </source>
</evidence>
<evidence type="ECO:0000313" key="1">
    <source>
        <dbReference type="EMBL" id="KZP25514.1"/>
    </source>
</evidence>
<sequence>TRLYLLAAIYCDISERKRATRDQDIVDLKDMMLDLKIRLEVTFVLTKDQKTNIRKTASDIIYQANRTRFVTMNVDVMKYVRDHSSNLGFANVFGNAAREQELSSHIKKVCSSVRNAFRQEISDSIDSKKCSLSAFTYRSATKFRRGQYEDSMGFGFTIHNAILVSKLISYMNECVLTMMPYNSAALARITLT</sequence>